<dbReference type="EnsemblMetazoa" id="Aqu2.1.14222_001">
    <property type="protein sequence ID" value="Aqu2.1.14222_001"/>
    <property type="gene ID" value="Aqu2.1.14222"/>
</dbReference>
<dbReference type="GO" id="GO:0005176">
    <property type="term" value="F:ErbB-2 class receptor binding"/>
    <property type="evidence" value="ECO:0007669"/>
    <property type="project" value="TreeGrafter"/>
</dbReference>
<dbReference type="PANTHER" id="PTHR13802:SF52">
    <property type="entry name" value="MUCIN-4"/>
    <property type="match status" value="1"/>
</dbReference>
<proteinExistence type="predicted"/>
<keyword evidence="1" id="KW-1015">Disulfide bond</keyword>
<sequence>MFYITPNDITFVVIEPTSEFLPFLYPSSYNVYTDVDDGSASVTLPTTLEFGGFHYNRAYISSNGLVSFGRAYNSFSPKNFPLQNSLAVVAPYWDDSRLSGSRQLHYQIVSGSSSLITKVNAFLSKYTGDTFEADWLLWAYWHDICPYNRGNCQDSNFFQVAIAVQGNVTYSIFTYQCGLIRWTLRNAAVGSNPTKAQPYTNVFLKRARKALTKTYFDEKSFELYLLQET</sequence>
<dbReference type="AlphaFoldDB" id="A0A1X7THV9"/>
<evidence type="ECO:0000256" key="1">
    <source>
        <dbReference type="ARBA" id="ARBA00023157"/>
    </source>
</evidence>
<dbReference type="Pfam" id="PF06119">
    <property type="entry name" value="NIDO"/>
    <property type="match status" value="1"/>
</dbReference>
<dbReference type="STRING" id="400682.A0A1X7THV9"/>
<accession>A0A1X7THV9</accession>
<protein>
    <recommendedName>
        <fullName evidence="2">NIDO domain-containing protein</fullName>
    </recommendedName>
</protein>
<dbReference type="InterPro" id="IPR051495">
    <property type="entry name" value="Epithelial_Barrier/Signaling"/>
</dbReference>
<dbReference type="PANTHER" id="PTHR13802">
    <property type="entry name" value="MUCIN 4-RELATED"/>
    <property type="match status" value="1"/>
</dbReference>
<dbReference type="InParanoid" id="A0A1X7THV9"/>
<evidence type="ECO:0000259" key="2">
    <source>
        <dbReference type="Pfam" id="PF06119"/>
    </source>
</evidence>
<evidence type="ECO:0000313" key="3">
    <source>
        <dbReference type="EnsemblMetazoa" id="Aqu2.1.14222_001"/>
    </source>
</evidence>
<dbReference type="OrthoDB" id="6236007at2759"/>
<reference evidence="3" key="1">
    <citation type="submission" date="2017-05" db="UniProtKB">
        <authorList>
            <consortium name="EnsemblMetazoa"/>
        </authorList>
    </citation>
    <scope>IDENTIFICATION</scope>
</reference>
<dbReference type="GO" id="GO:0007160">
    <property type="term" value="P:cell-matrix adhesion"/>
    <property type="evidence" value="ECO:0007669"/>
    <property type="project" value="InterPro"/>
</dbReference>
<name>A0A1X7THV9_AMPQE</name>
<feature type="domain" description="NIDO" evidence="2">
    <location>
        <begin position="57"/>
        <end position="196"/>
    </location>
</feature>
<organism evidence="3">
    <name type="scientific">Amphimedon queenslandica</name>
    <name type="common">Sponge</name>
    <dbReference type="NCBI Taxonomy" id="400682"/>
    <lineage>
        <taxon>Eukaryota</taxon>
        <taxon>Metazoa</taxon>
        <taxon>Porifera</taxon>
        <taxon>Demospongiae</taxon>
        <taxon>Heteroscleromorpha</taxon>
        <taxon>Haplosclerida</taxon>
        <taxon>Niphatidae</taxon>
        <taxon>Amphimedon</taxon>
    </lineage>
</organism>
<dbReference type="InterPro" id="IPR003886">
    <property type="entry name" value="NIDO_dom"/>
</dbReference>